<evidence type="ECO:0000313" key="6">
    <source>
        <dbReference type="Proteomes" id="UP001358417"/>
    </source>
</evidence>
<dbReference type="CDD" id="cd11060">
    <property type="entry name" value="CYP57A1-like"/>
    <property type="match status" value="1"/>
</dbReference>
<evidence type="ECO:0000313" key="5">
    <source>
        <dbReference type="EMBL" id="KAK5043500.1"/>
    </source>
</evidence>
<sequence>METTQRHLHRKYGPVVRIAPNELSFSTPAAARDIFTVGKGYHKTDFYSVFPPPGNPDLFTEVNEAVHATKKRIASTAYSMASMLEMEPIIDSTSKILIKRLEEEFIAREKRPCDLGKWLHFYAFDVLGEVAFSQQFGFLKAGADVGDTIHGVEDTLSYFSIIGQIPEYHKLALGNPLVNLISKPKGSLITKIAMGEIQRRKAMENGELTRKDLLSRLFSAAEQHPGRFTEMDVFSIAHGAVFAGSDSTASTMQSTFYHVLQSPATYAKLLEEINDKIAAGLLSDPVQYSEAISMPYFQAVLKEAMRMRPGVGISMTRHVPDGGAQIDGQFYPGGTRVGVNAWVVHEDKQVFGEDANIFRPERWLEANSKCMERHLYHVSLSRSIGYYLC</sequence>
<gene>
    <name evidence="5" type="ORF">LTR84_011942</name>
</gene>
<proteinExistence type="inferred from homology"/>
<dbReference type="InterPro" id="IPR036396">
    <property type="entry name" value="Cyt_P450_sf"/>
</dbReference>
<evidence type="ECO:0000256" key="3">
    <source>
        <dbReference type="ARBA" id="ARBA00022723"/>
    </source>
</evidence>
<keyword evidence="6" id="KW-1185">Reference proteome</keyword>
<dbReference type="PANTHER" id="PTHR24305">
    <property type="entry name" value="CYTOCHROME P450"/>
    <property type="match status" value="1"/>
</dbReference>
<evidence type="ECO:0000256" key="4">
    <source>
        <dbReference type="ARBA" id="ARBA00023004"/>
    </source>
</evidence>
<dbReference type="RefSeq" id="XP_064699888.1">
    <property type="nucleotide sequence ID" value="XM_064855469.1"/>
</dbReference>
<evidence type="ECO:0000256" key="2">
    <source>
        <dbReference type="ARBA" id="ARBA00010617"/>
    </source>
</evidence>
<dbReference type="EMBL" id="JAVRRD010000061">
    <property type="protein sequence ID" value="KAK5043500.1"/>
    <property type="molecule type" value="Genomic_DNA"/>
</dbReference>
<dbReference type="Pfam" id="PF00067">
    <property type="entry name" value="p450"/>
    <property type="match status" value="1"/>
</dbReference>
<dbReference type="PANTHER" id="PTHR24305:SF232">
    <property type="entry name" value="P450, PUTATIVE (EUROFUNG)-RELATED"/>
    <property type="match status" value="1"/>
</dbReference>
<dbReference type="InterPro" id="IPR001128">
    <property type="entry name" value="Cyt_P450"/>
</dbReference>
<keyword evidence="3" id="KW-0479">Metal-binding</keyword>
<comment type="cofactor">
    <cofactor evidence="1">
        <name>heme</name>
        <dbReference type="ChEBI" id="CHEBI:30413"/>
    </cofactor>
</comment>
<dbReference type="AlphaFoldDB" id="A0AAV9MS65"/>
<keyword evidence="4" id="KW-0408">Iron</keyword>
<dbReference type="GO" id="GO:0020037">
    <property type="term" value="F:heme binding"/>
    <property type="evidence" value="ECO:0007669"/>
    <property type="project" value="InterPro"/>
</dbReference>
<dbReference type="GO" id="GO:0005506">
    <property type="term" value="F:iron ion binding"/>
    <property type="evidence" value="ECO:0007669"/>
    <property type="project" value="InterPro"/>
</dbReference>
<protein>
    <submittedName>
        <fullName evidence="5">Uncharacterized protein</fullName>
    </submittedName>
</protein>
<reference evidence="5 6" key="1">
    <citation type="submission" date="2023-08" db="EMBL/GenBank/DDBJ databases">
        <title>Black Yeasts Isolated from many extreme environments.</title>
        <authorList>
            <person name="Coleine C."/>
            <person name="Stajich J.E."/>
            <person name="Selbmann L."/>
        </authorList>
    </citation>
    <scope>NUCLEOTIDE SEQUENCE [LARGE SCALE GENOMIC DNA]</scope>
    <source>
        <strain evidence="5 6">CCFEE 5792</strain>
    </source>
</reference>
<comment type="similarity">
    <text evidence="2">Belongs to the cytochrome P450 family.</text>
</comment>
<evidence type="ECO:0000256" key="1">
    <source>
        <dbReference type="ARBA" id="ARBA00001971"/>
    </source>
</evidence>
<dbReference type="SUPFAM" id="SSF48264">
    <property type="entry name" value="Cytochrome P450"/>
    <property type="match status" value="1"/>
</dbReference>
<accession>A0AAV9MS65</accession>
<dbReference type="GeneID" id="89980091"/>
<comment type="caution">
    <text evidence="5">The sequence shown here is derived from an EMBL/GenBank/DDBJ whole genome shotgun (WGS) entry which is preliminary data.</text>
</comment>
<dbReference type="GO" id="GO:0004497">
    <property type="term" value="F:monooxygenase activity"/>
    <property type="evidence" value="ECO:0007669"/>
    <property type="project" value="InterPro"/>
</dbReference>
<name>A0AAV9MS65_9EURO</name>
<organism evidence="5 6">
    <name type="scientific">Exophiala bonariae</name>
    <dbReference type="NCBI Taxonomy" id="1690606"/>
    <lineage>
        <taxon>Eukaryota</taxon>
        <taxon>Fungi</taxon>
        <taxon>Dikarya</taxon>
        <taxon>Ascomycota</taxon>
        <taxon>Pezizomycotina</taxon>
        <taxon>Eurotiomycetes</taxon>
        <taxon>Chaetothyriomycetidae</taxon>
        <taxon>Chaetothyriales</taxon>
        <taxon>Herpotrichiellaceae</taxon>
        <taxon>Exophiala</taxon>
    </lineage>
</organism>
<dbReference type="InterPro" id="IPR050121">
    <property type="entry name" value="Cytochrome_P450_monoxygenase"/>
</dbReference>
<dbReference type="Proteomes" id="UP001358417">
    <property type="component" value="Unassembled WGS sequence"/>
</dbReference>
<dbReference type="Gene3D" id="1.10.630.10">
    <property type="entry name" value="Cytochrome P450"/>
    <property type="match status" value="1"/>
</dbReference>
<dbReference type="GO" id="GO:0016705">
    <property type="term" value="F:oxidoreductase activity, acting on paired donors, with incorporation or reduction of molecular oxygen"/>
    <property type="evidence" value="ECO:0007669"/>
    <property type="project" value="InterPro"/>
</dbReference>